<proteinExistence type="predicted"/>
<dbReference type="AlphaFoldDB" id="K9ZBN7"/>
<gene>
    <name evidence="1" type="ordered locus">Anacy_1028</name>
</gene>
<organism evidence="1 2">
    <name type="scientific">Anabaena cylindrica (strain ATCC 27899 / PCC 7122)</name>
    <dbReference type="NCBI Taxonomy" id="272123"/>
    <lineage>
        <taxon>Bacteria</taxon>
        <taxon>Bacillati</taxon>
        <taxon>Cyanobacteriota</taxon>
        <taxon>Cyanophyceae</taxon>
        <taxon>Nostocales</taxon>
        <taxon>Nostocaceae</taxon>
        <taxon>Anabaena</taxon>
    </lineage>
</organism>
<dbReference type="EMBL" id="CP003659">
    <property type="protein sequence ID" value="AFZ56601.1"/>
    <property type="molecule type" value="Genomic_DNA"/>
</dbReference>
<name>K9ZBN7_ANACC</name>
<reference evidence="2" key="1">
    <citation type="journal article" date="2013" name="Proc. Natl. Acad. Sci. U.S.A.">
        <title>Improving the coverage of the cyanobacterial phylum using diversity-driven genome sequencing.</title>
        <authorList>
            <person name="Shih P.M."/>
            <person name="Wu D."/>
            <person name="Latifi A."/>
            <person name="Axen S.D."/>
            <person name="Fewer D.P."/>
            <person name="Talla E."/>
            <person name="Calteau A."/>
            <person name="Cai F."/>
            <person name="Tandeau de Marsac N."/>
            <person name="Rippka R."/>
            <person name="Herdman M."/>
            <person name="Sivonen K."/>
            <person name="Coursin T."/>
            <person name="Laurent T."/>
            <person name="Goodwin L."/>
            <person name="Nolan M."/>
            <person name="Davenport K.W."/>
            <person name="Han C.S."/>
            <person name="Rubin E.M."/>
            <person name="Eisen J.A."/>
            <person name="Woyke T."/>
            <person name="Gugger M."/>
            <person name="Kerfeld C.A."/>
        </authorList>
    </citation>
    <scope>NUCLEOTIDE SEQUENCE [LARGE SCALE GENOMIC DNA]</scope>
    <source>
        <strain evidence="2">ATCC 27899 / PCC 7122</strain>
    </source>
</reference>
<accession>K9ZBN7</accession>
<dbReference type="OrthoDB" id="557970at2"/>
<sequence>MYFMENYSYIEIYNYLHSEIIYDHQLTTSQFSNPNPLNEFFSTELSRESINQITPTEITKSANSLSQLPGTDIDKSVDLIRKNSLQTEPIYPEQKPFKPQKLPLILEKKKAQPLPSPGITMLTPSAYGKSWGRASLGVGLQSRARFTDTADGVLGVGFGFGDGKKLVGLDVNIGIVDISSFEDGNISLKLHRQLPYDLAVAVGVKNLVTFGNTDGGTSAYGVITKMFRLQDSDSKQFSRLYVSAGVGGGQFRSESDVRNNIDSVGVFGSVALKVAQPVTTIVEWSGQDLGLGISVAPFKKIPLVITPGISDITGNAGDGIRFILGIGYSISF</sequence>
<keyword evidence="2" id="KW-1185">Reference proteome</keyword>
<dbReference type="Proteomes" id="UP000010474">
    <property type="component" value="Chromosome"/>
</dbReference>
<dbReference type="HOGENOM" id="CLU_051628_0_0_3"/>
<evidence type="ECO:0000313" key="2">
    <source>
        <dbReference type="Proteomes" id="UP000010474"/>
    </source>
</evidence>
<dbReference type="STRING" id="272123.Anacy_1028"/>
<dbReference type="KEGG" id="acy:Anacy_1028"/>
<protein>
    <submittedName>
        <fullName evidence="1">Uncharacterized protein</fullName>
    </submittedName>
</protein>
<dbReference type="eggNOG" id="ENOG502ZBSP">
    <property type="taxonomic scope" value="Bacteria"/>
</dbReference>
<dbReference type="PATRIC" id="fig|272123.3.peg.1127"/>
<evidence type="ECO:0000313" key="1">
    <source>
        <dbReference type="EMBL" id="AFZ56601.1"/>
    </source>
</evidence>